<dbReference type="RefSeq" id="WP_394821735.1">
    <property type="nucleotide sequence ID" value="NZ_CP089984.1"/>
</dbReference>
<name>A0ABZ2LSI2_9BACT</name>
<dbReference type="Proteomes" id="UP001370348">
    <property type="component" value="Chromosome"/>
</dbReference>
<sequence length="83" mass="8543">MSSHFGEANRAAFRAQVIDLDAGTTVKPNPPLDPEEAATIARTHLKSLAPVGTPGASYREPVLIVAPPSTGAGAAPPPPEHPR</sequence>
<dbReference type="EMBL" id="CP089984">
    <property type="protein sequence ID" value="WXB12116.1"/>
    <property type="molecule type" value="Genomic_DNA"/>
</dbReference>
<evidence type="ECO:0000313" key="2">
    <source>
        <dbReference type="Proteomes" id="UP001370348"/>
    </source>
</evidence>
<keyword evidence="2" id="KW-1185">Reference proteome</keyword>
<protein>
    <submittedName>
        <fullName evidence="1">Uncharacterized protein</fullName>
    </submittedName>
</protein>
<evidence type="ECO:0000313" key="1">
    <source>
        <dbReference type="EMBL" id="WXB12116.1"/>
    </source>
</evidence>
<accession>A0ABZ2LSI2</accession>
<proteinExistence type="predicted"/>
<organism evidence="1 2">
    <name type="scientific">Pendulispora albinea</name>
    <dbReference type="NCBI Taxonomy" id="2741071"/>
    <lineage>
        <taxon>Bacteria</taxon>
        <taxon>Pseudomonadati</taxon>
        <taxon>Myxococcota</taxon>
        <taxon>Myxococcia</taxon>
        <taxon>Myxococcales</taxon>
        <taxon>Sorangiineae</taxon>
        <taxon>Pendulisporaceae</taxon>
        <taxon>Pendulispora</taxon>
    </lineage>
</organism>
<gene>
    <name evidence="1" type="ORF">LZC94_30215</name>
</gene>
<reference evidence="1 2" key="1">
    <citation type="submission" date="2021-12" db="EMBL/GenBank/DDBJ databases">
        <title>Discovery of the Pendulisporaceae a myxobacterial family with distinct sporulation behavior and unique specialized metabolism.</title>
        <authorList>
            <person name="Garcia R."/>
            <person name="Popoff A."/>
            <person name="Bader C.D."/>
            <person name="Loehr J."/>
            <person name="Walesch S."/>
            <person name="Walt C."/>
            <person name="Boldt J."/>
            <person name="Bunk B."/>
            <person name="Haeckl F.J.F.P.J."/>
            <person name="Gunesch A.P."/>
            <person name="Birkelbach J."/>
            <person name="Nuebel U."/>
            <person name="Pietschmann T."/>
            <person name="Bach T."/>
            <person name="Mueller R."/>
        </authorList>
    </citation>
    <scope>NUCLEOTIDE SEQUENCE [LARGE SCALE GENOMIC DNA]</scope>
    <source>
        <strain evidence="1 2">MSr11954</strain>
    </source>
</reference>